<organism evidence="6 7">
    <name type="scientific">Trichoplax adhaerens</name>
    <name type="common">Trichoplax reptans</name>
    <dbReference type="NCBI Taxonomy" id="10228"/>
    <lineage>
        <taxon>Eukaryota</taxon>
        <taxon>Metazoa</taxon>
        <taxon>Placozoa</taxon>
        <taxon>Uniplacotomia</taxon>
        <taxon>Trichoplacea</taxon>
        <taxon>Trichoplacidae</taxon>
        <taxon>Trichoplax</taxon>
    </lineage>
</organism>
<dbReference type="HOGENOM" id="CLU_819729_0_0_1"/>
<accession>B3S2K0</accession>
<evidence type="ECO:0000256" key="4">
    <source>
        <dbReference type="ARBA" id="ARBA00023242"/>
    </source>
</evidence>
<keyword evidence="2" id="KW-0805">Transcription regulation</keyword>
<dbReference type="AlphaFoldDB" id="B3S2K0"/>
<evidence type="ECO:0000313" key="7">
    <source>
        <dbReference type="Proteomes" id="UP000009022"/>
    </source>
</evidence>
<dbReference type="PANTHER" id="PTHR11492">
    <property type="entry name" value="NUCLEAR FACTOR I"/>
    <property type="match status" value="1"/>
</dbReference>
<protein>
    <recommendedName>
        <fullName evidence="5">CTF/NF-I domain-containing protein</fullName>
    </recommendedName>
</protein>
<dbReference type="InterPro" id="IPR000647">
    <property type="entry name" value="CTF/NFI"/>
</dbReference>
<dbReference type="PROSITE" id="PS51080">
    <property type="entry name" value="CTF_NFI_2"/>
    <property type="match status" value="1"/>
</dbReference>
<dbReference type="GO" id="GO:0003700">
    <property type="term" value="F:DNA-binding transcription factor activity"/>
    <property type="evidence" value="ECO:0007669"/>
    <property type="project" value="InterPro"/>
</dbReference>
<dbReference type="InParanoid" id="B3S2K0"/>
<feature type="domain" description="CTF/NF-I" evidence="5">
    <location>
        <begin position="1"/>
        <end position="193"/>
    </location>
</feature>
<evidence type="ECO:0000256" key="1">
    <source>
        <dbReference type="ARBA" id="ARBA00004123"/>
    </source>
</evidence>
<dbReference type="CTD" id="6755230"/>
<sequence length="339" mass="38885">MVSNRIDLEELQRYIHPRAYGWFHLQQKRRHYNSTNRRSNMIKYDNIKNKQEDTWLADIKRVRNHDKMLWCKRLLIKILKDVKTENKRNITQWIRDRNTDKCIISNPDYRGKMRRIDCLRQTDKVWRLDIVMAILFTGVPLESTDSDRICKSNQCQNPDLCISPFHVQVVARELDIFLYNKMSQQDSGNSVRIHSVFKASDFNTAADAAASVPPSIPPSPPPYYRTAINVGNLAREDNNNHETAVSVPNDIVTSASIATTAVNNLVPMISVWNSSDCLPHPHSQIISFSPTSGHFVRSQPYGNCYCPPSAVDPSHRPIATTPRGTEFIPQPNHGYVLYV</sequence>
<dbReference type="PANTHER" id="PTHR11492:SF8">
    <property type="entry name" value="NUCLEAR FACTOR I, ISOFORM B"/>
    <property type="match status" value="1"/>
</dbReference>
<evidence type="ECO:0000256" key="3">
    <source>
        <dbReference type="ARBA" id="ARBA00023163"/>
    </source>
</evidence>
<keyword evidence="3" id="KW-0804">Transcription</keyword>
<dbReference type="GO" id="GO:0005634">
    <property type="term" value="C:nucleus"/>
    <property type="evidence" value="ECO:0007669"/>
    <property type="project" value="UniProtKB-SubCell"/>
</dbReference>
<reference evidence="6 7" key="1">
    <citation type="journal article" date="2008" name="Nature">
        <title>The Trichoplax genome and the nature of placozoans.</title>
        <authorList>
            <person name="Srivastava M."/>
            <person name="Begovic E."/>
            <person name="Chapman J."/>
            <person name="Putnam N.H."/>
            <person name="Hellsten U."/>
            <person name="Kawashima T."/>
            <person name="Kuo A."/>
            <person name="Mitros T."/>
            <person name="Salamov A."/>
            <person name="Carpenter M.L."/>
            <person name="Signorovitch A.Y."/>
            <person name="Moreno M.A."/>
            <person name="Kamm K."/>
            <person name="Grimwood J."/>
            <person name="Schmutz J."/>
            <person name="Shapiro H."/>
            <person name="Grigoriev I.V."/>
            <person name="Buss L.W."/>
            <person name="Schierwater B."/>
            <person name="Dellaporta S.L."/>
            <person name="Rokhsar D.S."/>
        </authorList>
    </citation>
    <scope>NUCLEOTIDE SEQUENCE [LARGE SCALE GENOMIC DNA]</scope>
    <source>
        <strain evidence="6 7">Grell-BS-1999</strain>
    </source>
</reference>
<dbReference type="PhylomeDB" id="B3S2K0"/>
<dbReference type="GeneID" id="6755230"/>
<name>B3S2K0_TRIAD</name>
<gene>
    <name evidence="6" type="ORF">TRIADDRAFT_58053</name>
</gene>
<keyword evidence="7" id="KW-1185">Reference proteome</keyword>
<dbReference type="KEGG" id="tad:TRIADDRAFT_58053"/>
<evidence type="ECO:0000259" key="5">
    <source>
        <dbReference type="PROSITE" id="PS51080"/>
    </source>
</evidence>
<dbReference type="SMART" id="SM00523">
    <property type="entry name" value="DWA"/>
    <property type="match status" value="1"/>
</dbReference>
<evidence type="ECO:0000256" key="2">
    <source>
        <dbReference type="ARBA" id="ARBA00023015"/>
    </source>
</evidence>
<dbReference type="InterPro" id="IPR020604">
    <property type="entry name" value="CTF/NFI_DNA-bd-dom"/>
</dbReference>
<dbReference type="OrthoDB" id="10055441at2759"/>
<evidence type="ECO:0000313" key="6">
    <source>
        <dbReference type="EMBL" id="EDV23107.1"/>
    </source>
</evidence>
<proteinExistence type="predicted"/>
<dbReference type="InterPro" id="IPR003619">
    <property type="entry name" value="MAD_homology1_Dwarfin-type"/>
</dbReference>
<dbReference type="EMBL" id="DS985247">
    <property type="protein sequence ID" value="EDV23107.1"/>
    <property type="molecule type" value="Genomic_DNA"/>
</dbReference>
<dbReference type="eggNOG" id="KOG3663">
    <property type="taxonomic scope" value="Eukaryota"/>
</dbReference>
<comment type="subcellular location">
    <subcellularLocation>
        <location evidence="1">Nucleus</location>
    </subcellularLocation>
</comment>
<dbReference type="STRING" id="10228.B3S2K0"/>
<dbReference type="Proteomes" id="UP000009022">
    <property type="component" value="Unassembled WGS sequence"/>
</dbReference>
<dbReference type="RefSeq" id="XP_002114017.1">
    <property type="nucleotide sequence ID" value="XM_002113981.1"/>
</dbReference>
<keyword evidence="4" id="KW-0539">Nucleus</keyword>